<evidence type="ECO:0000256" key="1">
    <source>
        <dbReference type="SAM" id="Phobius"/>
    </source>
</evidence>
<keyword evidence="1" id="KW-0472">Membrane</keyword>
<sequence length="249" mass="27883">MSRSPSRLRGGVGMIGRRVRARGAGQGSVGRQLMTYRVDYRTEPPRLVNEWAPGRGGEARELAWLRRDHELDHARGDLRGGAHPSVRTFHVGVDEAVPTARVRTERHLDSGQAVYLVDDGYGAPLGRITYRRRAFARSEWTVEPVAGPAARGRKGRLFWWAVWWPLGMPLAWVSTLMALFAEGDGGFGPPRRVIWRDASRRAHIVYRGIADEYRVLEEGWDPRLVSALVGLHQSFDPPEAAPGLGWYGD</sequence>
<dbReference type="RefSeq" id="WP_157169405.1">
    <property type="nucleotide sequence ID" value="NZ_WPNZ01000032.1"/>
</dbReference>
<reference evidence="2 3" key="1">
    <citation type="submission" date="2019-11" db="EMBL/GenBank/DDBJ databases">
        <title>Streptomyces typhae sp. nov., a novel endophytic actinomycete isolated from the root of cattail pollen (Typha angustifolia L.).</title>
        <authorList>
            <person name="Peng C."/>
        </authorList>
    </citation>
    <scope>NUCLEOTIDE SEQUENCE [LARGE SCALE GENOMIC DNA]</scope>
    <source>
        <strain evidence="3">p1417</strain>
    </source>
</reference>
<feature type="transmembrane region" description="Helical" evidence="1">
    <location>
        <begin position="157"/>
        <end position="181"/>
    </location>
</feature>
<evidence type="ECO:0000313" key="2">
    <source>
        <dbReference type="EMBL" id="MVO90399.1"/>
    </source>
</evidence>
<proteinExistence type="predicted"/>
<keyword evidence="1" id="KW-1133">Transmembrane helix</keyword>
<comment type="caution">
    <text evidence="2">The sequence shown here is derived from an EMBL/GenBank/DDBJ whole genome shotgun (WGS) entry which is preliminary data.</text>
</comment>
<gene>
    <name evidence="2" type="ORF">GPA10_38040</name>
</gene>
<dbReference type="AlphaFoldDB" id="A0A6L6XAW3"/>
<evidence type="ECO:0000313" key="3">
    <source>
        <dbReference type="Proteomes" id="UP000483802"/>
    </source>
</evidence>
<name>A0A6L6XAW3_9ACTN</name>
<dbReference type="EMBL" id="WPNZ01000032">
    <property type="protein sequence ID" value="MVO90399.1"/>
    <property type="molecule type" value="Genomic_DNA"/>
</dbReference>
<keyword evidence="1" id="KW-0812">Transmembrane</keyword>
<organism evidence="2 3">
    <name type="scientific">Streptomyces typhae</name>
    <dbReference type="NCBI Taxonomy" id="2681492"/>
    <lineage>
        <taxon>Bacteria</taxon>
        <taxon>Bacillati</taxon>
        <taxon>Actinomycetota</taxon>
        <taxon>Actinomycetes</taxon>
        <taxon>Kitasatosporales</taxon>
        <taxon>Streptomycetaceae</taxon>
        <taxon>Streptomyces</taxon>
    </lineage>
</organism>
<protein>
    <submittedName>
        <fullName evidence="2">Uncharacterized protein</fullName>
    </submittedName>
</protein>
<keyword evidence="3" id="KW-1185">Reference proteome</keyword>
<dbReference type="Proteomes" id="UP000483802">
    <property type="component" value="Unassembled WGS sequence"/>
</dbReference>
<accession>A0A6L6XAW3</accession>